<dbReference type="OrthoDB" id="159404at2"/>
<comment type="caution">
    <text evidence="2">The sequence shown here is derived from an EMBL/GenBank/DDBJ whole genome shotgun (WGS) entry which is preliminary data.</text>
</comment>
<gene>
    <name evidence="2" type="ORF">DFR64_2730</name>
</gene>
<evidence type="ECO:0000256" key="1">
    <source>
        <dbReference type="SAM" id="SignalP"/>
    </source>
</evidence>
<evidence type="ECO:0000313" key="3">
    <source>
        <dbReference type="Proteomes" id="UP000256388"/>
    </source>
</evidence>
<feature type="chain" id="PRO_5030063578" description="SH3 domain-containing protein" evidence="1">
    <location>
        <begin position="24"/>
        <end position="246"/>
    </location>
</feature>
<dbReference type="AlphaFoldDB" id="A0A347ZPZ3"/>
<protein>
    <recommendedName>
        <fullName evidence="4">SH3 domain-containing protein</fullName>
    </recommendedName>
</protein>
<dbReference type="Proteomes" id="UP000256388">
    <property type="component" value="Unassembled WGS sequence"/>
</dbReference>
<proteinExistence type="predicted"/>
<accession>A0A347ZPZ3</accession>
<evidence type="ECO:0008006" key="4">
    <source>
        <dbReference type="Google" id="ProtNLM"/>
    </source>
</evidence>
<dbReference type="EMBL" id="QUMS01000004">
    <property type="protein sequence ID" value="REG06297.1"/>
    <property type="molecule type" value="Genomic_DNA"/>
</dbReference>
<feature type="signal peptide" evidence="1">
    <location>
        <begin position="1"/>
        <end position="23"/>
    </location>
</feature>
<sequence>MKKRFSLIIAMAMLLLVAVPVAAQPNSKGMTTTIVGVNRNESVYVRMENFPSNETFYILMNRNGTLGLGGYLVSKITTNSGGTFNAEFPIPEELANEDIINIRFENVEGSYDPPYNFFYNDDSNFNPYANKYWEDNDDTTYNHLENGFPTFKVTAVNAGATITVVTSNFPSNVRWAVYMKDGAMASENWYEVTGFTSDGGVQTLTLSIPSDLQYKDKIAVKFYCMDYILGTYDFITYNLVDNRDYP</sequence>
<evidence type="ECO:0000313" key="2">
    <source>
        <dbReference type="EMBL" id="REG06297.1"/>
    </source>
</evidence>
<keyword evidence="3" id="KW-1185">Reference proteome</keyword>
<reference evidence="2 3" key="1">
    <citation type="submission" date="2018-08" db="EMBL/GenBank/DDBJ databases">
        <title>Genomic Encyclopedia of Type Strains, Phase IV (KMG-IV): sequencing the most valuable type-strain genomes for metagenomic binning, comparative biology and taxonomic classification.</title>
        <authorList>
            <person name="Goeker M."/>
        </authorList>
    </citation>
    <scope>NUCLEOTIDE SEQUENCE [LARGE SCALE GENOMIC DNA]</scope>
    <source>
        <strain evidence="2 3">DSM 23923</strain>
    </source>
</reference>
<organism evidence="2 3">
    <name type="scientific">Pelolinea submarina</name>
    <dbReference type="NCBI Taxonomy" id="913107"/>
    <lineage>
        <taxon>Bacteria</taxon>
        <taxon>Bacillati</taxon>
        <taxon>Chloroflexota</taxon>
        <taxon>Anaerolineae</taxon>
        <taxon>Anaerolineales</taxon>
        <taxon>Anaerolineaceae</taxon>
        <taxon>Pelolinea</taxon>
    </lineage>
</organism>
<dbReference type="RefSeq" id="WP_126440383.1">
    <property type="nucleotide sequence ID" value="NZ_AP018437.1"/>
</dbReference>
<keyword evidence="1" id="KW-0732">Signal</keyword>
<name>A0A347ZPZ3_9CHLR</name>